<keyword evidence="3" id="KW-1185">Reference proteome</keyword>
<feature type="region of interest" description="Disordered" evidence="1">
    <location>
        <begin position="76"/>
        <end position="95"/>
    </location>
</feature>
<dbReference type="Proteomes" id="UP001139648">
    <property type="component" value="Unassembled WGS sequence"/>
</dbReference>
<comment type="caution">
    <text evidence="2">The sequence shown here is derived from an EMBL/GenBank/DDBJ whole genome shotgun (WGS) entry which is preliminary data.</text>
</comment>
<accession>A0A9X2G6W1</accession>
<feature type="region of interest" description="Disordered" evidence="1">
    <location>
        <begin position="14"/>
        <end position="33"/>
    </location>
</feature>
<sequence length="95" mass="10010">MLERIKIRLAVGPPRTRPGAVAADKAYSSRGNRAQLRGRGIKAGHRGEGRPCGLLRRQRGVGDDFVMRALAAWPALSPSTSGTVSPPPTGPIGMP</sequence>
<evidence type="ECO:0000256" key="1">
    <source>
        <dbReference type="SAM" id="MobiDB-lite"/>
    </source>
</evidence>
<proteinExistence type="predicted"/>
<evidence type="ECO:0000313" key="2">
    <source>
        <dbReference type="EMBL" id="MCP2353669.1"/>
    </source>
</evidence>
<feature type="compositionally biased region" description="Pro residues" evidence="1">
    <location>
        <begin position="85"/>
        <end position="95"/>
    </location>
</feature>
<evidence type="ECO:0000313" key="3">
    <source>
        <dbReference type="Proteomes" id="UP001139648"/>
    </source>
</evidence>
<organism evidence="2 3">
    <name type="scientific">Nonomuraea thailandensis</name>
    <dbReference type="NCBI Taxonomy" id="1188745"/>
    <lineage>
        <taxon>Bacteria</taxon>
        <taxon>Bacillati</taxon>
        <taxon>Actinomycetota</taxon>
        <taxon>Actinomycetes</taxon>
        <taxon>Streptosporangiales</taxon>
        <taxon>Streptosporangiaceae</taxon>
        <taxon>Nonomuraea</taxon>
    </lineage>
</organism>
<protein>
    <recommendedName>
        <fullName evidence="4">Transposase DDE domain-containing protein</fullName>
    </recommendedName>
</protein>
<gene>
    <name evidence="2" type="ORF">HD597_000689</name>
</gene>
<name>A0A9X2G6W1_9ACTN</name>
<evidence type="ECO:0008006" key="4">
    <source>
        <dbReference type="Google" id="ProtNLM"/>
    </source>
</evidence>
<dbReference type="EMBL" id="JAMZEB010000001">
    <property type="protein sequence ID" value="MCP2353669.1"/>
    <property type="molecule type" value="Genomic_DNA"/>
</dbReference>
<reference evidence="2" key="1">
    <citation type="submission" date="2022-06" db="EMBL/GenBank/DDBJ databases">
        <title>Sequencing the genomes of 1000 actinobacteria strains.</title>
        <authorList>
            <person name="Klenk H.-P."/>
        </authorList>
    </citation>
    <scope>NUCLEOTIDE SEQUENCE</scope>
    <source>
        <strain evidence="2">DSM 46694</strain>
    </source>
</reference>
<dbReference type="AlphaFoldDB" id="A0A9X2G6W1"/>